<evidence type="ECO:0000259" key="1">
    <source>
        <dbReference type="Pfam" id="PF01575"/>
    </source>
</evidence>
<evidence type="ECO:0000313" key="2">
    <source>
        <dbReference type="EMBL" id="GGY59356.1"/>
    </source>
</evidence>
<dbReference type="SUPFAM" id="SSF54637">
    <property type="entry name" value="Thioesterase/thiol ester dehydrase-isomerase"/>
    <property type="match status" value="1"/>
</dbReference>
<dbReference type="RefSeq" id="WP_189571546.1">
    <property type="nucleotide sequence ID" value="NZ_BMXV01000001.1"/>
</dbReference>
<gene>
    <name evidence="2" type="primary">maoC</name>
    <name evidence="2" type="ORF">GCM10007071_02090</name>
</gene>
<accession>A0ABQ3AMG3</accession>
<protein>
    <submittedName>
        <fullName evidence="2">MaoC family dehydratase</fullName>
    </submittedName>
</protein>
<dbReference type="InterPro" id="IPR002539">
    <property type="entry name" value="MaoC-like_dom"/>
</dbReference>
<comment type="caution">
    <text evidence="2">The sequence shown here is derived from an EMBL/GenBank/DDBJ whole genome shotgun (WGS) entry which is preliminary data.</text>
</comment>
<organism evidence="2 3">
    <name type="scientific">Marinobacter zhanjiangensis</name>
    <dbReference type="NCBI Taxonomy" id="578215"/>
    <lineage>
        <taxon>Bacteria</taxon>
        <taxon>Pseudomonadati</taxon>
        <taxon>Pseudomonadota</taxon>
        <taxon>Gammaproteobacteria</taxon>
        <taxon>Pseudomonadales</taxon>
        <taxon>Marinobacteraceae</taxon>
        <taxon>Marinobacter</taxon>
    </lineage>
</organism>
<dbReference type="PANTHER" id="PTHR43841">
    <property type="entry name" value="3-HYDROXYACYL-THIOESTER DEHYDRATASE HTDX-RELATED"/>
    <property type="match status" value="1"/>
</dbReference>
<keyword evidence="3" id="KW-1185">Reference proteome</keyword>
<feature type="domain" description="MaoC-like" evidence="1">
    <location>
        <begin position="23"/>
        <end position="104"/>
    </location>
</feature>
<dbReference type="InterPro" id="IPR029069">
    <property type="entry name" value="HotDog_dom_sf"/>
</dbReference>
<proteinExistence type="predicted"/>
<name>A0ABQ3AMG3_9GAMM</name>
<dbReference type="Gene3D" id="3.10.129.10">
    <property type="entry name" value="Hotdog Thioesterase"/>
    <property type="match status" value="1"/>
</dbReference>
<dbReference type="Proteomes" id="UP000601597">
    <property type="component" value="Unassembled WGS sequence"/>
</dbReference>
<evidence type="ECO:0000313" key="3">
    <source>
        <dbReference type="Proteomes" id="UP000601597"/>
    </source>
</evidence>
<dbReference type="Pfam" id="PF01575">
    <property type="entry name" value="MaoC_dehydratas"/>
    <property type="match status" value="1"/>
</dbReference>
<dbReference type="InterPro" id="IPR003965">
    <property type="entry name" value="Fatty_acid_synthase"/>
</dbReference>
<dbReference type="EMBL" id="BMXV01000001">
    <property type="protein sequence ID" value="GGY59356.1"/>
    <property type="molecule type" value="Genomic_DNA"/>
</dbReference>
<sequence>MRTDVDTATFEVGDEIPPLSTPPVSRLTLALYAGASGDHNPIHVDLDFARYHGMDDVFAHGMLASAYLGRMLTNWLPQDTLISFGMRFVAISHVHDKLSCQGRITERFKEAGEQRAWLELSVINQHGETKVVGDALVRLSTPMLQHP</sequence>
<dbReference type="CDD" id="cd03453">
    <property type="entry name" value="SAV4209_like"/>
    <property type="match status" value="1"/>
</dbReference>
<dbReference type="PRINTS" id="PR01483">
    <property type="entry name" value="FASYNTHASE"/>
</dbReference>
<reference evidence="3" key="1">
    <citation type="journal article" date="2019" name="Int. J. Syst. Evol. Microbiol.">
        <title>The Global Catalogue of Microorganisms (GCM) 10K type strain sequencing project: providing services to taxonomists for standard genome sequencing and annotation.</title>
        <authorList>
            <consortium name="The Broad Institute Genomics Platform"/>
            <consortium name="The Broad Institute Genome Sequencing Center for Infectious Disease"/>
            <person name="Wu L."/>
            <person name="Ma J."/>
        </authorList>
    </citation>
    <scope>NUCLEOTIDE SEQUENCE [LARGE SCALE GENOMIC DNA]</scope>
    <source>
        <strain evidence="3">KCTC 22280</strain>
    </source>
</reference>
<dbReference type="PANTHER" id="PTHR43841:SF3">
    <property type="entry name" value="(3R)-HYDROXYACYL-ACP DEHYDRATASE SUBUNIT HADB"/>
    <property type="match status" value="1"/>
</dbReference>